<protein>
    <recommendedName>
        <fullName evidence="3">Transposase</fullName>
    </recommendedName>
</protein>
<gene>
    <name evidence="1" type="ORF">EKPJFOCH_4350</name>
</gene>
<organism evidence="1 2">
    <name type="scientific">Methylobacterium thuringiense</name>
    <dbReference type="NCBI Taxonomy" id="1003091"/>
    <lineage>
        <taxon>Bacteria</taxon>
        <taxon>Pseudomonadati</taxon>
        <taxon>Pseudomonadota</taxon>
        <taxon>Alphaproteobacteria</taxon>
        <taxon>Hyphomicrobiales</taxon>
        <taxon>Methylobacteriaceae</taxon>
        <taxon>Methylobacterium</taxon>
    </lineage>
</organism>
<keyword evidence="2" id="KW-1185">Reference proteome</keyword>
<evidence type="ECO:0008006" key="3">
    <source>
        <dbReference type="Google" id="ProtNLM"/>
    </source>
</evidence>
<sequence length="59" mass="6480">MIRLMLRAVGLATIRGGTGDRGTTLTPEEQLRRFAEVCERLSATDKHATDCSDDEQSLS</sequence>
<proteinExistence type="predicted"/>
<evidence type="ECO:0000313" key="2">
    <source>
        <dbReference type="Proteomes" id="UP001055101"/>
    </source>
</evidence>
<comment type="caution">
    <text evidence="1">The sequence shown here is derived from an EMBL/GenBank/DDBJ whole genome shotgun (WGS) entry which is preliminary data.</text>
</comment>
<reference evidence="1" key="1">
    <citation type="journal article" date="2021" name="Front. Microbiol.">
        <title>Comprehensive Comparative Genomics and Phenotyping of Methylobacterium Species.</title>
        <authorList>
            <person name="Alessa O."/>
            <person name="Ogura Y."/>
            <person name="Fujitani Y."/>
            <person name="Takami H."/>
            <person name="Hayashi T."/>
            <person name="Sahin N."/>
            <person name="Tani A."/>
        </authorList>
    </citation>
    <scope>NUCLEOTIDE SEQUENCE</scope>
    <source>
        <strain evidence="1">DSM 23674</strain>
    </source>
</reference>
<dbReference type="Proteomes" id="UP001055101">
    <property type="component" value="Unassembled WGS sequence"/>
</dbReference>
<reference evidence="1" key="2">
    <citation type="submission" date="2021-08" db="EMBL/GenBank/DDBJ databases">
        <authorList>
            <person name="Tani A."/>
            <person name="Ola A."/>
            <person name="Ogura Y."/>
            <person name="Katsura K."/>
            <person name="Hayashi T."/>
        </authorList>
    </citation>
    <scope>NUCLEOTIDE SEQUENCE</scope>
    <source>
        <strain evidence="1">DSM 23674</strain>
    </source>
</reference>
<dbReference type="EMBL" id="BPRA01000032">
    <property type="protein sequence ID" value="GJE57829.1"/>
    <property type="molecule type" value="Genomic_DNA"/>
</dbReference>
<name>A0ABQ4TTT2_9HYPH</name>
<accession>A0ABQ4TTT2</accession>
<evidence type="ECO:0000313" key="1">
    <source>
        <dbReference type="EMBL" id="GJE57829.1"/>
    </source>
</evidence>